<organism evidence="1 2">
    <name type="scientific">Rhizocola hellebori</name>
    <dbReference type="NCBI Taxonomy" id="1392758"/>
    <lineage>
        <taxon>Bacteria</taxon>
        <taxon>Bacillati</taxon>
        <taxon>Actinomycetota</taxon>
        <taxon>Actinomycetes</taxon>
        <taxon>Micromonosporales</taxon>
        <taxon>Micromonosporaceae</taxon>
        <taxon>Rhizocola</taxon>
    </lineage>
</organism>
<keyword evidence="2" id="KW-1185">Reference proteome</keyword>
<evidence type="ECO:0000313" key="1">
    <source>
        <dbReference type="EMBL" id="GIH11453.1"/>
    </source>
</evidence>
<sequence length="237" mass="24388">MDPLAPLLNLADIADAVKGARAAVDGAYRHPALRRKGGQVAAEISLRCAVASASLLSGGYDLELVRSGTVLDPVLQGSLRVAESLPALAARWENAPRQVFARLHLLAATGLVPADALGRPAASLDRVCSYIVSRSGDPLIRAAVVHGELLALNAFGPVNGIIARAAARLTLVASGLDPRGLVASEEIHLAREPEYLGAAGAFATGTPDGIRSWLKHCTTATTMGAAIITEVGDLALA</sequence>
<comment type="caution">
    <text evidence="1">The sequence shown here is derived from an EMBL/GenBank/DDBJ whole genome shotgun (WGS) entry which is preliminary data.</text>
</comment>
<evidence type="ECO:0008006" key="3">
    <source>
        <dbReference type="Google" id="ProtNLM"/>
    </source>
</evidence>
<gene>
    <name evidence="1" type="ORF">Rhe02_95200</name>
</gene>
<dbReference type="RefSeq" id="WP_239124539.1">
    <property type="nucleotide sequence ID" value="NZ_BONY01000134.1"/>
</dbReference>
<evidence type="ECO:0000313" key="2">
    <source>
        <dbReference type="Proteomes" id="UP000612899"/>
    </source>
</evidence>
<dbReference type="Gene3D" id="1.10.3290.10">
    <property type="entry name" value="Fido-like domain"/>
    <property type="match status" value="1"/>
</dbReference>
<name>A0A8J3QL71_9ACTN</name>
<protein>
    <recommendedName>
        <fullName evidence="3">Oxidoreductase</fullName>
    </recommendedName>
</protein>
<dbReference type="AlphaFoldDB" id="A0A8J3QL71"/>
<accession>A0A8J3QL71</accession>
<dbReference type="Proteomes" id="UP000612899">
    <property type="component" value="Unassembled WGS sequence"/>
</dbReference>
<dbReference type="InterPro" id="IPR036597">
    <property type="entry name" value="Fido-like_dom_sf"/>
</dbReference>
<proteinExistence type="predicted"/>
<dbReference type="EMBL" id="BONY01000134">
    <property type="protein sequence ID" value="GIH11453.1"/>
    <property type="molecule type" value="Genomic_DNA"/>
</dbReference>
<reference evidence="1" key="1">
    <citation type="submission" date="2021-01" db="EMBL/GenBank/DDBJ databases">
        <title>Whole genome shotgun sequence of Rhizocola hellebori NBRC 109834.</title>
        <authorList>
            <person name="Komaki H."/>
            <person name="Tamura T."/>
        </authorList>
    </citation>
    <scope>NUCLEOTIDE SEQUENCE</scope>
    <source>
        <strain evidence="1">NBRC 109834</strain>
    </source>
</reference>